<dbReference type="EMBL" id="JABWDY010031177">
    <property type="protein sequence ID" value="KAF5185095.1"/>
    <property type="molecule type" value="Genomic_DNA"/>
</dbReference>
<dbReference type="SMART" id="SM01378">
    <property type="entry name" value="Romo1"/>
    <property type="match status" value="1"/>
</dbReference>
<dbReference type="AlphaFoldDB" id="A0A7J6VLP8"/>
<gene>
    <name evidence="7" type="ORF">FRX31_025318</name>
</gene>
<dbReference type="OrthoDB" id="2014662at2759"/>
<evidence type="ECO:0000256" key="2">
    <source>
        <dbReference type="ARBA" id="ARBA00007839"/>
    </source>
</evidence>
<comment type="similarity">
    <text evidence="2">Belongs to the MGR2 family.</text>
</comment>
<keyword evidence="8" id="KW-1185">Reference proteome</keyword>
<protein>
    <submittedName>
        <fullName evidence="7">Reactive oxygen species modulator 1-like</fullName>
    </submittedName>
</protein>
<dbReference type="GO" id="GO:0045039">
    <property type="term" value="P:protein insertion into mitochondrial inner membrane"/>
    <property type="evidence" value="ECO:0007669"/>
    <property type="project" value="TreeGrafter"/>
</dbReference>
<keyword evidence="3 6" id="KW-0812">Transmembrane</keyword>
<dbReference type="GO" id="GO:0005744">
    <property type="term" value="C:TIM23 mitochondrial import inner membrane translocase complex"/>
    <property type="evidence" value="ECO:0007669"/>
    <property type="project" value="TreeGrafter"/>
</dbReference>
<dbReference type="GO" id="GO:0030150">
    <property type="term" value="P:protein import into mitochondrial matrix"/>
    <property type="evidence" value="ECO:0007669"/>
    <property type="project" value="TreeGrafter"/>
</dbReference>
<comment type="subcellular location">
    <subcellularLocation>
        <location evidence="1">Membrane</location>
    </subcellularLocation>
</comment>
<sequence length="73" mass="7355">MVKRDSCLARIGAGVAIGGSVGAAAGVVFGTFEAFRHKIPGALKIRHIGQTTLASAGMFGLFLGVGSILHCGK</sequence>
<evidence type="ECO:0000313" key="8">
    <source>
        <dbReference type="Proteomes" id="UP000554482"/>
    </source>
</evidence>
<dbReference type="Proteomes" id="UP000554482">
    <property type="component" value="Unassembled WGS sequence"/>
</dbReference>
<evidence type="ECO:0000256" key="3">
    <source>
        <dbReference type="ARBA" id="ARBA00022692"/>
    </source>
</evidence>
<reference evidence="7 8" key="1">
    <citation type="submission" date="2020-06" db="EMBL/GenBank/DDBJ databases">
        <title>Transcriptomic and genomic resources for Thalictrum thalictroides and T. hernandezii: Facilitating candidate gene discovery in an emerging model plant lineage.</title>
        <authorList>
            <person name="Arias T."/>
            <person name="Riano-Pachon D.M."/>
            <person name="Di Stilio V.S."/>
        </authorList>
    </citation>
    <scope>NUCLEOTIDE SEQUENCE [LARGE SCALE GENOMIC DNA]</scope>
    <source>
        <strain evidence="8">cv. WT478/WT964</strain>
        <tissue evidence="7">Leaves</tissue>
    </source>
</reference>
<dbReference type="Pfam" id="PF10247">
    <property type="entry name" value="Romo1"/>
    <property type="match status" value="1"/>
</dbReference>
<comment type="caution">
    <text evidence="7">The sequence shown here is derived from an EMBL/GenBank/DDBJ whole genome shotgun (WGS) entry which is preliminary data.</text>
</comment>
<dbReference type="PANTHER" id="PTHR28525:SF1">
    <property type="entry name" value="REACTIVE OXYGEN SPECIES MODULATOR 1"/>
    <property type="match status" value="1"/>
</dbReference>
<dbReference type="InterPro" id="IPR018450">
    <property type="entry name" value="Romo1/Mgr2"/>
</dbReference>
<accession>A0A7J6VLP8</accession>
<evidence type="ECO:0000256" key="5">
    <source>
        <dbReference type="ARBA" id="ARBA00023136"/>
    </source>
</evidence>
<feature type="transmembrane region" description="Helical" evidence="6">
    <location>
        <begin position="7"/>
        <end position="32"/>
    </location>
</feature>
<evidence type="ECO:0000256" key="6">
    <source>
        <dbReference type="SAM" id="Phobius"/>
    </source>
</evidence>
<dbReference type="PANTHER" id="PTHR28525">
    <property type="entry name" value="REACTIVE OXYGEN SPECIES MODULATOR 1"/>
    <property type="match status" value="1"/>
</dbReference>
<organism evidence="7 8">
    <name type="scientific">Thalictrum thalictroides</name>
    <name type="common">Rue-anemone</name>
    <name type="synonym">Anemone thalictroides</name>
    <dbReference type="NCBI Taxonomy" id="46969"/>
    <lineage>
        <taxon>Eukaryota</taxon>
        <taxon>Viridiplantae</taxon>
        <taxon>Streptophyta</taxon>
        <taxon>Embryophyta</taxon>
        <taxon>Tracheophyta</taxon>
        <taxon>Spermatophyta</taxon>
        <taxon>Magnoliopsida</taxon>
        <taxon>Ranunculales</taxon>
        <taxon>Ranunculaceae</taxon>
        <taxon>Thalictroideae</taxon>
        <taxon>Thalictrum</taxon>
    </lineage>
</organism>
<evidence type="ECO:0000256" key="1">
    <source>
        <dbReference type="ARBA" id="ARBA00004370"/>
    </source>
</evidence>
<name>A0A7J6VLP8_THATH</name>
<keyword evidence="5 6" id="KW-0472">Membrane</keyword>
<keyword evidence="4 6" id="KW-1133">Transmembrane helix</keyword>
<proteinExistence type="inferred from homology"/>
<evidence type="ECO:0000313" key="7">
    <source>
        <dbReference type="EMBL" id="KAF5185095.1"/>
    </source>
</evidence>
<evidence type="ECO:0000256" key="4">
    <source>
        <dbReference type="ARBA" id="ARBA00022989"/>
    </source>
</evidence>
<feature type="transmembrane region" description="Helical" evidence="6">
    <location>
        <begin position="52"/>
        <end position="72"/>
    </location>
</feature>